<dbReference type="NCBIfam" id="NF033788">
    <property type="entry name" value="HTH_metalloreg"/>
    <property type="match status" value="1"/>
</dbReference>
<accession>A0A3D9EHD2</accession>
<organism evidence="5 6">
    <name type="scientific">Ectopseudomonas oleovorans</name>
    <name type="common">Pseudomonas oleovorans</name>
    <dbReference type="NCBI Taxonomy" id="301"/>
    <lineage>
        <taxon>Bacteria</taxon>
        <taxon>Pseudomonadati</taxon>
        <taxon>Pseudomonadota</taxon>
        <taxon>Gammaproteobacteria</taxon>
        <taxon>Pseudomonadales</taxon>
        <taxon>Pseudomonadaceae</taxon>
        <taxon>Ectopseudomonas</taxon>
    </lineage>
</organism>
<reference evidence="5 6" key="1">
    <citation type="submission" date="2018-07" db="EMBL/GenBank/DDBJ databases">
        <title>Genome sequencing of rice bacterial endophytes.</title>
        <authorList>
            <person name="Venturi V."/>
        </authorList>
    </citation>
    <scope>NUCLEOTIDE SEQUENCE [LARGE SCALE GENOMIC DNA]</scope>
    <source>
        <strain evidence="5 6">AG1002</strain>
    </source>
</reference>
<dbReference type="RefSeq" id="WP_027598283.1">
    <property type="nucleotide sequence ID" value="NZ_QRDL01000005.1"/>
</dbReference>
<dbReference type="InterPro" id="IPR001845">
    <property type="entry name" value="HTH_ArsR_DNA-bd_dom"/>
</dbReference>
<evidence type="ECO:0000256" key="1">
    <source>
        <dbReference type="ARBA" id="ARBA00023015"/>
    </source>
</evidence>
<evidence type="ECO:0000313" key="5">
    <source>
        <dbReference type="EMBL" id="RED01700.1"/>
    </source>
</evidence>
<evidence type="ECO:0000256" key="3">
    <source>
        <dbReference type="ARBA" id="ARBA00023163"/>
    </source>
</evidence>
<keyword evidence="3" id="KW-0804">Transcription</keyword>
<dbReference type="PROSITE" id="PS50987">
    <property type="entry name" value="HTH_ARSR_2"/>
    <property type="match status" value="1"/>
</dbReference>
<comment type="caution">
    <text evidence="5">The sequence shown here is derived from an EMBL/GenBank/DDBJ whole genome shotgun (WGS) entry which is preliminary data.</text>
</comment>
<dbReference type="PANTHER" id="PTHR43132:SF2">
    <property type="entry name" value="ARSENICAL RESISTANCE OPERON REPRESSOR ARSR-RELATED"/>
    <property type="match status" value="1"/>
</dbReference>
<dbReference type="GO" id="GO:0003677">
    <property type="term" value="F:DNA binding"/>
    <property type="evidence" value="ECO:0007669"/>
    <property type="project" value="UniProtKB-KW"/>
</dbReference>
<protein>
    <submittedName>
        <fullName evidence="5">ArsR family transcriptional regulator</fullName>
    </submittedName>
</protein>
<dbReference type="Pfam" id="PF12840">
    <property type="entry name" value="HTH_20"/>
    <property type="match status" value="1"/>
</dbReference>
<dbReference type="InterPro" id="IPR036390">
    <property type="entry name" value="WH_DNA-bd_sf"/>
</dbReference>
<dbReference type="SMART" id="SM00418">
    <property type="entry name" value="HTH_ARSR"/>
    <property type="match status" value="1"/>
</dbReference>
<dbReference type="AlphaFoldDB" id="A0A3D9EHD2"/>
<gene>
    <name evidence="5" type="ORF">DFO60_3320</name>
</gene>
<evidence type="ECO:0000313" key="6">
    <source>
        <dbReference type="Proteomes" id="UP000256988"/>
    </source>
</evidence>
<proteinExistence type="predicted"/>
<dbReference type="CDD" id="cd00090">
    <property type="entry name" value="HTH_ARSR"/>
    <property type="match status" value="1"/>
</dbReference>
<dbReference type="Gene3D" id="1.10.10.10">
    <property type="entry name" value="Winged helix-like DNA-binding domain superfamily/Winged helix DNA-binding domain"/>
    <property type="match status" value="1"/>
</dbReference>
<evidence type="ECO:0000256" key="2">
    <source>
        <dbReference type="ARBA" id="ARBA00023125"/>
    </source>
</evidence>
<name>A0A3D9EHD2_ECTOL</name>
<dbReference type="InterPro" id="IPR051011">
    <property type="entry name" value="Metal_resp_trans_reg"/>
</dbReference>
<dbReference type="Proteomes" id="UP000256988">
    <property type="component" value="Unassembled WGS sequence"/>
</dbReference>
<dbReference type="EMBL" id="QRDL01000005">
    <property type="protein sequence ID" value="RED01700.1"/>
    <property type="molecule type" value="Genomic_DNA"/>
</dbReference>
<feature type="domain" description="HTH arsR-type" evidence="4">
    <location>
        <begin position="1"/>
        <end position="95"/>
    </location>
</feature>
<sequence>MNEELAVSALAALAHAQRLKVFRALVVAGTTGLTPSQLADQLEVARSNLSFHLKELANAGLVSVEQQGRNLIYRAAYDQMNALLGYLTEHCCAGSDCAVSAPPRCSC</sequence>
<keyword evidence="2" id="KW-0238">DNA-binding</keyword>
<dbReference type="InterPro" id="IPR036388">
    <property type="entry name" value="WH-like_DNA-bd_sf"/>
</dbReference>
<dbReference type="PANTHER" id="PTHR43132">
    <property type="entry name" value="ARSENICAL RESISTANCE OPERON REPRESSOR ARSR-RELATED"/>
    <property type="match status" value="1"/>
</dbReference>
<dbReference type="SUPFAM" id="SSF46785">
    <property type="entry name" value="Winged helix' DNA-binding domain"/>
    <property type="match status" value="1"/>
</dbReference>
<evidence type="ECO:0000259" key="4">
    <source>
        <dbReference type="PROSITE" id="PS50987"/>
    </source>
</evidence>
<dbReference type="GO" id="GO:0003700">
    <property type="term" value="F:DNA-binding transcription factor activity"/>
    <property type="evidence" value="ECO:0007669"/>
    <property type="project" value="InterPro"/>
</dbReference>
<dbReference type="PRINTS" id="PR00778">
    <property type="entry name" value="HTHARSR"/>
</dbReference>
<keyword evidence="1" id="KW-0805">Transcription regulation</keyword>
<dbReference type="InterPro" id="IPR011991">
    <property type="entry name" value="ArsR-like_HTH"/>
</dbReference>